<dbReference type="SUPFAM" id="SSF46689">
    <property type="entry name" value="Homeodomain-like"/>
    <property type="match status" value="2"/>
</dbReference>
<name>A0A060RHH8_9STRE</name>
<accession>A0A060RHH8</accession>
<proteinExistence type="predicted"/>
<dbReference type="PROSITE" id="PS01124">
    <property type="entry name" value="HTH_ARAC_FAMILY_2"/>
    <property type="match status" value="1"/>
</dbReference>
<evidence type="ECO:0000256" key="3">
    <source>
        <dbReference type="ARBA" id="ARBA00023163"/>
    </source>
</evidence>
<dbReference type="Gene3D" id="1.10.10.60">
    <property type="entry name" value="Homeodomain-like"/>
    <property type="match status" value="2"/>
</dbReference>
<dbReference type="GO" id="GO:0003700">
    <property type="term" value="F:DNA-binding transcription factor activity"/>
    <property type="evidence" value="ECO:0007669"/>
    <property type="project" value="InterPro"/>
</dbReference>
<dbReference type="InterPro" id="IPR009057">
    <property type="entry name" value="Homeodomain-like_sf"/>
</dbReference>
<keyword evidence="1" id="KW-0805">Transcription regulation</keyword>
<evidence type="ECO:0000256" key="1">
    <source>
        <dbReference type="ARBA" id="ARBA00023015"/>
    </source>
</evidence>
<dbReference type="PANTHER" id="PTHR43280">
    <property type="entry name" value="ARAC-FAMILY TRANSCRIPTIONAL REGULATOR"/>
    <property type="match status" value="1"/>
</dbReference>
<organism evidence="5 6">
    <name type="scientific">Streptococcus gallolyticus</name>
    <dbReference type="NCBI Taxonomy" id="315405"/>
    <lineage>
        <taxon>Bacteria</taxon>
        <taxon>Bacillati</taxon>
        <taxon>Bacillota</taxon>
        <taxon>Bacilli</taxon>
        <taxon>Lactobacillales</taxon>
        <taxon>Streptococcaceae</taxon>
        <taxon>Streptococcus</taxon>
    </lineage>
</organism>
<evidence type="ECO:0000259" key="4">
    <source>
        <dbReference type="PROSITE" id="PS01124"/>
    </source>
</evidence>
<evidence type="ECO:0000256" key="2">
    <source>
        <dbReference type="ARBA" id="ARBA00023125"/>
    </source>
</evidence>
<dbReference type="EMBL" id="CCBC010000178">
    <property type="protein sequence ID" value="CDO18309.1"/>
    <property type="molecule type" value="Genomic_DNA"/>
</dbReference>
<feature type="domain" description="HTH araC/xylS-type" evidence="4">
    <location>
        <begin position="150"/>
        <end position="248"/>
    </location>
</feature>
<reference evidence="5 6" key="2">
    <citation type="submission" date="2014-05" db="EMBL/GenBank/DDBJ databases">
        <title>Genome sequence of Streptococcus gallolyticus.</title>
        <authorList>
            <person name="Del Campo R."/>
        </authorList>
    </citation>
    <scope>NUCLEOTIDE SEQUENCE [LARGE SCALE GENOMIC DNA]</scope>
    <source>
        <strain evidence="5 6">LMG17956</strain>
    </source>
</reference>
<dbReference type="GO" id="GO:0043565">
    <property type="term" value="F:sequence-specific DNA binding"/>
    <property type="evidence" value="ECO:0007669"/>
    <property type="project" value="InterPro"/>
</dbReference>
<reference evidence="5 6" key="1">
    <citation type="submission" date="2014-02" db="EMBL/GenBank/DDBJ databases">
        <authorList>
            <person name="Manrique M."/>
        </authorList>
    </citation>
    <scope>NUCLEOTIDE SEQUENCE [LARGE SCALE GENOMIC DNA]</scope>
    <source>
        <strain evidence="5 6">LMG17956</strain>
    </source>
</reference>
<keyword evidence="3" id="KW-0804">Transcription</keyword>
<evidence type="ECO:0000313" key="6">
    <source>
        <dbReference type="Proteomes" id="UP000027584"/>
    </source>
</evidence>
<dbReference type="PRINTS" id="PR00032">
    <property type="entry name" value="HTHARAC"/>
</dbReference>
<dbReference type="InterPro" id="IPR018060">
    <property type="entry name" value="HTH_AraC"/>
</dbReference>
<evidence type="ECO:0000313" key="5">
    <source>
        <dbReference type="EMBL" id="CDO18309.1"/>
    </source>
</evidence>
<dbReference type="InterPro" id="IPR020449">
    <property type="entry name" value="Tscrpt_reg_AraC-type_HTH"/>
</dbReference>
<dbReference type="Pfam" id="PF12833">
    <property type="entry name" value="HTH_18"/>
    <property type="match status" value="1"/>
</dbReference>
<keyword evidence="2" id="KW-0238">DNA-binding</keyword>
<dbReference type="PANTHER" id="PTHR43280:SF34">
    <property type="entry name" value="ARAC-FAMILY TRANSCRIPTIONAL REGULATOR"/>
    <property type="match status" value="1"/>
</dbReference>
<sequence length="261" mass="30368">MKERWSKMPDAVTRKQIDYQAFLNRESQKRHHRYDEELQQYSYLKNGDLENAIKATKQMFRSDLTGHLSENPIRNYQYLFVASVTLATRFAIQGGLDEEVAFNTSDLYIQKVDKLDNVPDIFDLQVEMFTSFTKLVRQSKLDQAQSLPILRCIEYIDLHLHETITLTDLAKHTGYSSNYISQLFKERMNQSVKSYIQAQKIAVAKNMLLESDYSLLEISETLSFSSQSYFTKVFKKIVGMTPLEYKSTFIANAIEEKSKNS</sequence>
<dbReference type="SMART" id="SM00342">
    <property type="entry name" value="HTH_ARAC"/>
    <property type="match status" value="1"/>
</dbReference>
<dbReference type="AlphaFoldDB" id="A0A060RHH8"/>
<protein>
    <submittedName>
        <fullName evidence="5">Transcriptional regulator, AraC family</fullName>
    </submittedName>
</protein>
<gene>
    <name evidence="5" type="ORF">BN963_SGAL_01507</name>
</gene>
<dbReference type="Proteomes" id="UP000027584">
    <property type="component" value="Unassembled WGS sequence"/>
</dbReference>
<comment type="caution">
    <text evidence="5">The sequence shown here is derived from an EMBL/GenBank/DDBJ whole genome shotgun (WGS) entry which is preliminary data.</text>
</comment>